<dbReference type="EMBL" id="JAULSU010000007">
    <property type="protein sequence ID" value="KAK0611757.1"/>
    <property type="molecule type" value="Genomic_DNA"/>
</dbReference>
<evidence type="ECO:0000313" key="2">
    <source>
        <dbReference type="Proteomes" id="UP001175000"/>
    </source>
</evidence>
<dbReference type="AlphaFoldDB" id="A0AA39WAE9"/>
<keyword evidence="2" id="KW-1185">Reference proteome</keyword>
<gene>
    <name evidence="1" type="ORF">B0T14DRAFT_571620</name>
</gene>
<sequence length="287" mass="32353">MLDTGAAETLGITFQKLKAQAEHTSEMMQFHNIWDTCLPLVRAMGFKDGVARAHQMFLTRAFRQTLPFEPEQAAPSTKIMAEVIVYLMELSVDRGRGRSFFNMGFEAPHGFTYSAEDSPPVTLDLQIQCGPGGVDLLAFLCGWSLPDRQEIGDLIYSIARDLVEGFAGGGYQSLEQGYGPMPYITLYYEGALARLHTTLILLGLPNQLRYLEGWRESHFKLNPAYDESESTADCQWRMHIGLFSTMKMASHLPFSQTNCCPRNCRICVQKSWKDHPFVSADNFREPS</sequence>
<organism evidence="1 2">
    <name type="scientific">Immersiella caudata</name>
    <dbReference type="NCBI Taxonomy" id="314043"/>
    <lineage>
        <taxon>Eukaryota</taxon>
        <taxon>Fungi</taxon>
        <taxon>Dikarya</taxon>
        <taxon>Ascomycota</taxon>
        <taxon>Pezizomycotina</taxon>
        <taxon>Sordariomycetes</taxon>
        <taxon>Sordariomycetidae</taxon>
        <taxon>Sordariales</taxon>
        <taxon>Lasiosphaeriaceae</taxon>
        <taxon>Immersiella</taxon>
    </lineage>
</organism>
<dbReference type="Proteomes" id="UP001175000">
    <property type="component" value="Unassembled WGS sequence"/>
</dbReference>
<proteinExistence type="predicted"/>
<comment type="caution">
    <text evidence="1">The sequence shown here is derived from an EMBL/GenBank/DDBJ whole genome shotgun (WGS) entry which is preliminary data.</text>
</comment>
<evidence type="ECO:0000313" key="1">
    <source>
        <dbReference type="EMBL" id="KAK0611757.1"/>
    </source>
</evidence>
<reference evidence="1" key="1">
    <citation type="submission" date="2023-06" db="EMBL/GenBank/DDBJ databases">
        <title>Genome-scale phylogeny and comparative genomics of the fungal order Sordariales.</title>
        <authorList>
            <consortium name="Lawrence Berkeley National Laboratory"/>
            <person name="Hensen N."/>
            <person name="Bonometti L."/>
            <person name="Westerberg I."/>
            <person name="Brannstrom I.O."/>
            <person name="Guillou S."/>
            <person name="Cros-Aarteil S."/>
            <person name="Calhoun S."/>
            <person name="Haridas S."/>
            <person name="Kuo A."/>
            <person name="Mondo S."/>
            <person name="Pangilinan J."/>
            <person name="Riley R."/>
            <person name="Labutti K."/>
            <person name="Andreopoulos B."/>
            <person name="Lipzen A."/>
            <person name="Chen C."/>
            <person name="Yanf M."/>
            <person name="Daum C."/>
            <person name="Ng V."/>
            <person name="Clum A."/>
            <person name="Steindorff A."/>
            <person name="Ohm R."/>
            <person name="Martin F."/>
            <person name="Silar P."/>
            <person name="Natvig D."/>
            <person name="Lalanne C."/>
            <person name="Gautier V."/>
            <person name="Ament-Velasquez S.L."/>
            <person name="Kruys A."/>
            <person name="Hutchinson M.I."/>
            <person name="Powell A.J."/>
            <person name="Barry K."/>
            <person name="Miller A.N."/>
            <person name="Grigoriev I.V."/>
            <person name="Debuchy R."/>
            <person name="Gladieux P."/>
            <person name="Thoren M.H."/>
            <person name="Johannesson H."/>
        </authorList>
    </citation>
    <scope>NUCLEOTIDE SEQUENCE</scope>
    <source>
        <strain evidence="1">CBS 606.72</strain>
    </source>
</reference>
<protein>
    <submittedName>
        <fullName evidence="1">Uncharacterized protein</fullName>
    </submittedName>
</protein>
<name>A0AA39WAE9_9PEZI</name>
<accession>A0AA39WAE9</accession>